<dbReference type="Gene3D" id="3.30.450.20">
    <property type="entry name" value="PAS domain"/>
    <property type="match status" value="1"/>
</dbReference>
<evidence type="ECO:0000256" key="3">
    <source>
        <dbReference type="SAM" id="Phobius"/>
    </source>
</evidence>
<dbReference type="NCBIfam" id="TIGR00229">
    <property type="entry name" value="sensory_box"/>
    <property type="match status" value="1"/>
</dbReference>
<organism evidence="5 6">
    <name type="scientific">Arcicella rosea</name>
    <dbReference type="NCBI Taxonomy" id="502909"/>
    <lineage>
        <taxon>Bacteria</taxon>
        <taxon>Pseudomonadati</taxon>
        <taxon>Bacteroidota</taxon>
        <taxon>Cytophagia</taxon>
        <taxon>Cytophagales</taxon>
        <taxon>Flectobacillaceae</taxon>
        <taxon>Arcicella</taxon>
    </lineage>
</organism>
<gene>
    <name evidence="5" type="ORF">HNP25_002089</name>
</gene>
<dbReference type="SUPFAM" id="SSF55785">
    <property type="entry name" value="PYP-like sensor domain (PAS domain)"/>
    <property type="match status" value="1"/>
</dbReference>
<dbReference type="CDD" id="cd00082">
    <property type="entry name" value="HisKA"/>
    <property type="match status" value="1"/>
</dbReference>
<evidence type="ECO:0000256" key="2">
    <source>
        <dbReference type="ARBA" id="ARBA00012438"/>
    </source>
</evidence>
<evidence type="ECO:0000259" key="4">
    <source>
        <dbReference type="Pfam" id="PF08448"/>
    </source>
</evidence>
<dbReference type="RefSeq" id="WP_184133897.1">
    <property type="nucleotide sequence ID" value="NZ_JACHKT010000012.1"/>
</dbReference>
<dbReference type="Gene3D" id="1.10.287.130">
    <property type="match status" value="1"/>
</dbReference>
<proteinExistence type="predicted"/>
<feature type="transmembrane region" description="Helical" evidence="3">
    <location>
        <begin position="9"/>
        <end position="31"/>
    </location>
</feature>
<feature type="transmembrane region" description="Helical" evidence="3">
    <location>
        <begin position="162"/>
        <end position="186"/>
    </location>
</feature>
<dbReference type="Pfam" id="PF08448">
    <property type="entry name" value="PAS_4"/>
    <property type="match status" value="1"/>
</dbReference>
<dbReference type="GO" id="GO:0000155">
    <property type="term" value="F:phosphorelay sensor kinase activity"/>
    <property type="evidence" value="ECO:0007669"/>
    <property type="project" value="InterPro"/>
</dbReference>
<dbReference type="EC" id="2.7.13.3" evidence="2"/>
<accession>A0A841EQY7</accession>
<dbReference type="InterPro" id="IPR036097">
    <property type="entry name" value="HisK_dim/P_sf"/>
</dbReference>
<dbReference type="Proteomes" id="UP000524404">
    <property type="component" value="Unassembled WGS sequence"/>
</dbReference>
<keyword evidence="6" id="KW-1185">Reference proteome</keyword>
<dbReference type="InterPro" id="IPR013656">
    <property type="entry name" value="PAS_4"/>
</dbReference>
<evidence type="ECO:0000256" key="1">
    <source>
        <dbReference type="ARBA" id="ARBA00000085"/>
    </source>
</evidence>
<keyword evidence="3" id="KW-0812">Transmembrane</keyword>
<comment type="catalytic activity">
    <reaction evidence="1">
        <text>ATP + protein L-histidine = ADP + protein N-phospho-L-histidine.</text>
        <dbReference type="EC" id="2.7.13.3"/>
    </reaction>
</comment>
<name>A0A841EQY7_9BACT</name>
<dbReference type="SUPFAM" id="SSF47384">
    <property type="entry name" value="Homodimeric domain of signal transducing histidine kinase"/>
    <property type="match status" value="1"/>
</dbReference>
<feature type="domain" description="PAS fold-4" evidence="4">
    <location>
        <begin position="211"/>
        <end position="319"/>
    </location>
</feature>
<comment type="caution">
    <text evidence="5">The sequence shown here is derived from an EMBL/GenBank/DDBJ whole genome shotgun (WGS) entry which is preliminary data.</text>
</comment>
<reference evidence="5 6" key="1">
    <citation type="submission" date="2020-08" db="EMBL/GenBank/DDBJ databases">
        <title>Functional genomics of gut bacteria from endangered species of beetles.</title>
        <authorList>
            <person name="Carlos-Shanley C."/>
        </authorList>
    </citation>
    <scope>NUCLEOTIDE SEQUENCE [LARGE SCALE GENOMIC DNA]</scope>
    <source>
        <strain evidence="5 6">S00070</strain>
    </source>
</reference>
<sequence length="401" mass="46265">MKYKLKNKYVVGVLLAVLVLTINQLFIQFWLNKKHESTKNIHLSVQQIVLSQQLNLEFIKLLNQELSQKDLEKTFKDWQTIHFSLLNGDKSLGVNAVQNLDARLGLLTSNRNVALIKHYLKPNFKIDLKRIQAISENQASFLVKMNQVIKILEEEQDKDQQFVIMMEILLAILSVFIIAAEVIYVFQPIEKELLKTIDELESSESKLLAILDSSTDSNIFISPDLKIVNFNKSAQEDVLKYHNKQLTVGDDFRPFIASSTKEAFYAFFNEALNGKITVKETEVIANGQSVWFKIRFFPVYDSHSKIIGVTFNATSIDEVKKAELKSNEQVALLKRIAWEQSHLVRNPLSNILGFTKIILDKDYQITEEERNAFIEQLGEEAQKLDKVVKEIVREAYYVYNK</sequence>
<dbReference type="InterPro" id="IPR035965">
    <property type="entry name" value="PAS-like_dom_sf"/>
</dbReference>
<dbReference type="EMBL" id="JACHKT010000012">
    <property type="protein sequence ID" value="MBB6003433.1"/>
    <property type="molecule type" value="Genomic_DNA"/>
</dbReference>
<keyword evidence="3" id="KW-0472">Membrane</keyword>
<evidence type="ECO:0000313" key="5">
    <source>
        <dbReference type="EMBL" id="MBB6003433.1"/>
    </source>
</evidence>
<dbReference type="AlphaFoldDB" id="A0A841EQY7"/>
<protein>
    <recommendedName>
        <fullName evidence="2">histidine kinase</fullName>
        <ecNumber evidence="2">2.7.13.3</ecNumber>
    </recommendedName>
</protein>
<dbReference type="InterPro" id="IPR000014">
    <property type="entry name" value="PAS"/>
</dbReference>
<keyword evidence="3" id="KW-1133">Transmembrane helix</keyword>
<dbReference type="InterPro" id="IPR003661">
    <property type="entry name" value="HisK_dim/P_dom"/>
</dbReference>
<evidence type="ECO:0000313" key="6">
    <source>
        <dbReference type="Proteomes" id="UP000524404"/>
    </source>
</evidence>